<accession>A0A7J6X7L6</accession>
<dbReference type="SUPFAM" id="SSF55486">
    <property type="entry name" value="Metalloproteases ('zincins'), catalytic domain"/>
    <property type="match status" value="1"/>
</dbReference>
<reference evidence="1 2" key="1">
    <citation type="submission" date="2020-06" db="EMBL/GenBank/DDBJ databases">
        <title>Transcriptomic and genomic resources for Thalictrum thalictroides and T. hernandezii: Facilitating candidate gene discovery in an emerging model plant lineage.</title>
        <authorList>
            <person name="Arias T."/>
            <person name="Riano-Pachon D.M."/>
            <person name="Di Stilio V.S."/>
        </authorList>
    </citation>
    <scope>NUCLEOTIDE SEQUENCE [LARGE SCALE GENOMIC DNA]</scope>
    <source>
        <strain evidence="2">cv. WT478/WT964</strain>
        <tissue evidence="1">Leaves</tissue>
    </source>
</reference>
<proteinExistence type="predicted"/>
<organism evidence="1 2">
    <name type="scientific">Thalictrum thalictroides</name>
    <name type="common">Rue-anemone</name>
    <name type="synonym">Anemone thalictroides</name>
    <dbReference type="NCBI Taxonomy" id="46969"/>
    <lineage>
        <taxon>Eukaryota</taxon>
        <taxon>Viridiplantae</taxon>
        <taxon>Streptophyta</taxon>
        <taxon>Embryophyta</taxon>
        <taxon>Tracheophyta</taxon>
        <taxon>Spermatophyta</taxon>
        <taxon>Magnoliopsida</taxon>
        <taxon>Ranunculales</taxon>
        <taxon>Ranunculaceae</taxon>
        <taxon>Thalictroideae</taxon>
        <taxon>Thalictrum</taxon>
    </lineage>
</organism>
<dbReference type="InterPro" id="IPR024079">
    <property type="entry name" value="MetalloPept_cat_dom_sf"/>
</dbReference>
<dbReference type="Gene3D" id="3.40.390.10">
    <property type="entry name" value="Collagenase (Catalytic Domain)"/>
    <property type="match status" value="1"/>
</dbReference>
<keyword evidence="2" id="KW-1185">Reference proteome</keyword>
<dbReference type="Proteomes" id="UP000554482">
    <property type="component" value="Unassembled WGS sequence"/>
</dbReference>
<dbReference type="AlphaFoldDB" id="A0A7J6X7L6"/>
<sequence length="80" mass="9025">GDLGYLYLDLHSRKGKYPGCVHFAIKGGWRISATEYQLPQGVVDYNWGRNFDSITEPCNGDMDSQRASWTAKELHGLIYG</sequence>
<dbReference type="OrthoDB" id="17530at2759"/>
<feature type="non-terminal residue" evidence="1">
    <location>
        <position position="1"/>
    </location>
</feature>
<comment type="caution">
    <text evidence="1">The sequence shown here is derived from an EMBL/GenBank/DDBJ whole genome shotgun (WGS) entry which is preliminary data.</text>
</comment>
<dbReference type="EMBL" id="JABWDY010003734">
    <property type="protein sequence ID" value="KAF5205704.1"/>
    <property type="molecule type" value="Genomic_DNA"/>
</dbReference>
<evidence type="ECO:0000313" key="2">
    <source>
        <dbReference type="Proteomes" id="UP000554482"/>
    </source>
</evidence>
<evidence type="ECO:0000313" key="1">
    <source>
        <dbReference type="EMBL" id="KAF5205704.1"/>
    </source>
</evidence>
<name>A0A7J6X7L6_THATH</name>
<gene>
    <name evidence="1" type="ORF">FRX31_004709</name>
</gene>
<protein>
    <submittedName>
        <fullName evidence="1">Mitochondrial intermediate peptidase protein</fullName>
    </submittedName>
</protein>
<dbReference type="GO" id="GO:0008237">
    <property type="term" value="F:metallopeptidase activity"/>
    <property type="evidence" value="ECO:0007669"/>
    <property type="project" value="InterPro"/>
</dbReference>